<evidence type="ECO:0000256" key="1">
    <source>
        <dbReference type="SAM" id="MobiDB-lite"/>
    </source>
</evidence>
<name>A0A5N7BD85_9EURO</name>
<dbReference type="OrthoDB" id="4326871at2759"/>
<evidence type="ECO:0000313" key="3">
    <source>
        <dbReference type="Proteomes" id="UP000326198"/>
    </source>
</evidence>
<dbReference type="Proteomes" id="UP000326198">
    <property type="component" value="Unassembled WGS sequence"/>
</dbReference>
<organism evidence="2 3">
    <name type="scientific">Aspergillus bertholletiae</name>
    <dbReference type="NCBI Taxonomy" id="1226010"/>
    <lineage>
        <taxon>Eukaryota</taxon>
        <taxon>Fungi</taxon>
        <taxon>Dikarya</taxon>
        <taxon>Ascomycota</taxon>
        <taxon>Pezizomycotina</taxon>
        <taxon>Eurotiomycetes</taxon>
        <taxon>Eurotiomycetidae</taxon>
        <taxon>Eurotiales</taxon>
        <taxon>Aspergillaceae</taxon>
        <taxon>Aspergillus</taxon>
        <taxon>Aspergillus subgen. Circumdati</taxon>
    </lineage>
</organism>
<dbReference type="AlphaFoldDB" id="A0A5N7BD85"/>
<accession>A0A5N7BD85</accession>
<dbReference type="EMBL" id="ML736191">
    <property type="protein sequence ID" value="KAE8379690.1"/>
    <property type="molecule type" value="Genomic_DNA"/>
</dbReference>
<feature type="compositionally biased region" description="Low complexity" evidence="1">
    <location>
        <begin position="137"/>
        <end position="165"/>
    </location>
</feature>
<keyword evidence="3" id="KW-1185">Reference proteome</keyword>
<gene>
    <name evidence="2" type="ORF">BDV26DRAFT_303488</name>
</gene>
<protein>
    <submittedName>
        <fullName evidence="2">Uncharacterized protein</fullName>
    </submittedName>
</protein>
<feature type="region of interest" description="Disordered" evidence="1">
    <location>
        <begin position="135"/>
        <end position="173"/>
    </location>
</feature>
<proteinExistence type="predicted"/>
<reference evidence="2 3" key="1">
    <citation type="submission" date="2019-04" db="EMBL/GenBank/DDBJ databases">
        <title>Friends and foes A comparative genomics studyof 23 Aspergillus species from section Flavi.</title>
        <authorList>
            <consortium name="DOE Joint Genome Institute"/>
            <person name="Kjaerbolling I."/>
            <person name="Vesth T."/>
            <person name="Frisvad J.C."/>
            <person name="Nybo J.L."/>
            <person name="Theobald S."/>
            <person name="Kildgaard S."/>
            <person name="Isbrandt T."/>
            <person name="Kuo A."/>
            <person name="Sato A."/>
            <person name="Lyhne E.K."/>
            <person name="Kogle M.E."/>
            <person name="Wiebenga A."/>
            <person name="Kun R.S."/>
            <person name="Lubbers R.J."/>
            <person name="Makela M.R."/>
            <person name="Barry K."/>
            <person name="Chovatia M."/>
            <person name="Clum A."/>
            <person name="Daum C."/>
            <person name="Haridas S."/>
            <person name="He G."/>
            <person name="LaButti K."/>
            <person name="Lipzen A."/>
            <person name="Mondo S."/>
            <person name="Riley R."/>
            <person name="Salamov A."/>
            <person name="Simmons B.A."/>
            <person name="Magnuson J.K."/>
            <person name="Henrissat B."/>
            <person name="Mortensen U.H."/>
            <person name="Larsen T.O."/>
            <person name="Devries R.P."/>
            <person name="Grigoriev I.V."/>
            <person name="Machida M."/>
            <person name="Baker S.E."/>
            <person name="Andersen M.R."/>
        </authorList>
    </citation>
    <scope>NUCLEOTIDE SEQUENCE [LARGE SCALE GENOMIC DNA]</scope>
    <source>
        <strain evidence="2 3">IBT 29228</strain>
    </source>
</reference>
<sequence>MAARADEENTLPPNGPIIISTGEALSLLRALITLKLLHAIAFLFRLDKSRKRPLKSPVTRAVVRREQLIIDVFLSVMPESVFRSPTVPDGIEMAQFPSVDGPADEGWASSDVQSPLIHTSPGIPTVLRRWQCGSSRSVEPLPSSPTLPESAHVASESSSAQQLLLRPSEDDERRNLSVTHAGSLGINQESASTLNPEYAAFKAERQQLSAGGRPWPVDSVGLPLTDSSRAILEMGEGTRPSQSAESYLGRFSISEWSYGNTVSMAPYCMTGRNATSVRPFSDL</sequence>
<evidence type="ECO:0000313" key="2">
    <source>
        <dbReference type="EMBL" id="KAE8379690.1"/>
    </source>
</evidence>